<proteinExistence type="predicted"/>
<accession>A0A450TCS2</accession>
<evidence type="ECO:0000256" key="1">
    <source>
        <dbReference type="SAM" id="Phobius"/>
    </source>
</evidence>
<feature type="transmembrane region" description="Helical" evidence="1">
    <location>
        <begin position="152"/>
        <end position="179"/>
    </location>
</feature>
<feature type="transmembrane region" description="Helical" evidence="1">
    <location>
        <begin position="468"/>
        <end position="485"/>
    </location>
</feature>
<feature type="transmembrane region" description="Helical" evidence="1">
    <location>
        <begin position="383"/>
        <end position="402"/>
    </location>
</feature>
<keyword evidence="1" id="KW-1133">Transmembrane helix</keyword>
<dbReference type="EMBL" id="CAADEZ010000534">
    <property type="protein sequence ID" value="VFJ70134.1"/>
    <property type="molecule type" value="Genomic_DNA"/>
</dbReference>
<feature type="transmembrane region" description="Helical" evidence="1">
    <location>
        <begin position="16"/>
        <end position="33"/>
    </location>
</feature>
<feature type="transmembrane region" description="Helical" evidence="1">
    <location>
        <begin position="118"/>
        <end position="145"/>
    </location>
</feature>
<keyword evidence="1" id="KW-0472">Membrane</keyword>
<feature type="transmembrane region" description="Helical" evidence="1">
    <location>
        <begin position="281"/>
        <end position="300"/>
    </location>
</feature>
<name>A0A450TCS2_9GAMM</name>
<keyword evidence="1" id="KW-0812">Transmembrane</keyword>
<reference evidence="2" key="1">
    <citation type="submission" date="2019-02" db="EMBL/GenBank/DDBJ databases">
        <authorList>
            <person name="Gruber-Vodicka R. H."/>
            <person name="Seah K. B. B."/>
        </authorList>
    </citation>
    <scope>NUCLEOTIDE SEQUENCE</scope>
    <source>
        <strain evidence="3">BECK_BZ163</strain>
        <strain evidence="2">BECK_BZ165</strain>
    </source>
</reference>
<evidence type="ECO:0000313" key="2">
    <source>
        <dbReference type="EMBL" id="VFJ64674.1"/>
    </source>
</evidence>
<organism evidence="2">
    <name type="scientific">Candidatus Kentrum sp. FM</name>
    <dbReference type="NCBI Taxonomy" id="2126340"/>
    <lineage>
        <taxon>Bacteria</taxon>
        <taxon>Pseudomonadati</taxon>
        <taxon>Pseudomonadota</taxon>
        <taxon>Gammaproteobacteria</taxon>
        <taxon>Candidatus Kentrum</taxon>
    </lineage>
</organism>
<dbReference type="AlphaFoldDB" id="A0A450TCS2"/>
<gene>
    <name evidence="3" type="ORF">BECKFM1743A_GA0114220_105342</name>
    <name evidence="2" type="ORF">BECKFM1743C_GA0114222_103752</name>
</gene>
<dbReference type="EMBL" id="CAADFA010000375">
    <property type="protein sequence ID" value="VFJ64674.1"/>
    <property type="molecule type" value="Genomic_DNA"/>
</dbReference>
<feature type="transmembrane region" description="Helical" evidence="1">
    <location>
        <begin position="185"/>
        <end position="212"/>
    </location>
</feature>
<feature type="transmembrane region" description="Helical" evidence="1">
    <location>
        <begin position="414"/>
        <end position="431"/>
    </location>
</feature>
<feature type="transmembrane region" description="Helical" evidence="1">
    <location>
        <begin position="87"/>
        <end position="106"/>
    </location>
</feature>
<feature type="transmembrane region" description="Helical" evidence="1">
    <location>
        <begin position="346"/>
        <end position="363"/>
    </location>
</feature>
<protein>
    <submittedName>
        <fullName evidence="2">Uncharacterized protein</fullName>
    </submittedName>
</protein>
<evidence type="ECO:0000313" key="3">
    <source>
        <dbReference type="EMBL" id="VFJ70134.1"/>
    </source>
</evidence>
<sequence>MRLLSTPESVADNQPTVLAIVETVLAVAIYWGVAWAFDTHWHLLVSISVAPLLLLRSKESTALGVRWFVAYWKEETEITREDTPGRFWGLVLLAGGISGVCFYGLADTLLVGQVGWALFFRAFGVGVLASMMGVMAAAAVAVAVAVPAAGALALAAALAGALAGAGALAVAVAVVGAVVGAGAVAVAGAGAGAGAVLLGLPFWVSLAAGIWLRSLGMRILATLFHPVRGIKELPANWRRMLLAMDSAHAPELVPGLSAKIEGLSLPGFVEDIRAGDWGERLVAILLIPIWFLPGLLYRWSLKSTCWLYLPLIYLGGGLRRRGLTPEGKGLLVMGLHKSHVEGLRRALAMGVAVSLVITTAVHYSPLQAAIEQSLAQFPAALKFLLWLVGLLTESASNLAYLWRFNLIGLDIAPWQWLNLLGAALTFILYFYSDRVHRAWELAQKPDATAAPSDVHVGRLLMLTRLRNLCVSLYLPLAFGYVALALEGIDPAALTGWLAPLGVLVGPYL</sequence>